<evidence type="ECO:0000313" key="2">
    <source>
        <dbReference type="EMBL" id="KRX94702.1"/>
    </source>
</evidence>
<protein>
    <submittedName>
        <fullName evidence="2">Uncharacterized protein</fullName>
    </submittedName>
</protein>
<accession>A0A0V0Y2Q6</accession>
<feature type="chain" id="PRO_5006872915" evidence="1">
    <location>
        <begin position="20"/>
        <end position="95"/>
    </location>
</feature>
<dbReference type="EMBL" id="JYDU01000068">
    <property type="protein sequence ID" value="KRX94702.1"/>
    <property type="molecule type" value="Genomic_DNA"/>
</dbReference>
<name>A0A0V0Y2Q6_TRIPS</name>
<sequence length="95" mass="11265">MVLIMLFYTLKLFSQDCDAGGLAGSFEKSISETVFIFFVIMLGVRGEKKMYMMFANPFFFEYGFVELTEFRFLFLKGKYFISSRVVRLCHDKQMW</sequence>
<dbReference type="Proteomes" id="UP000054815">
    <property type="component" value="Unassembled WGS sequence"/>
</dbReference>
<dbReference type="AlphaFoldDB" id="A0A0V0Y2Q6"/>
<evidence type="ECO:0000256" key="1">
    <source>
        <dbReference type="SAM" id="SignalP"/>
    </source>
</evidence>
<organism evidence="2 3">
    <name type="scientific">Trichinella pseudospiralis</name>
    <name type="common">Parasitic roundworm</name>
    <dbReference type="NCBI Taxonomy" id="6337"/>
    <lineage>
        <taxon>Eukaryota</taxon>
        <taxon>Metazoa</taxon>
        <taxon>Ecdysozoa</taxon>
        <taxon>Nematoda</taxon>
        <taxon>Enoplea</taxon>
        <taxon>Dorylaimia</taxon>
        <taxon>Trichinellida</taxon>
        <taxon>Trichinellidae</taxon>
        <taxon>Trichinella</taxon>
    </lineage>
</organism>
<keyword evidence="1" id="KW-0732">Signal</keyword>
<gene>
    <name evidence="2" type="ORF">T4E_9960</name>
</gene>
<feature type="signal peptide" evidence="1">
    <location>
        <begin position="1"/>
        <end position="19"/>
    </location>
</feature>
<evidence type="ECO:0000313" key="3">
    <source>
        <dbReference type="Proteomes" id="UP000054815"/>
    </source>
</evidence>
<comment type="caution">
    <text evidence="2">The sequence shown here is derived from an EMBL/GenBank/DDBJ whole genome shotgun (WGS) entry which is preliminary data.</text>
</comment>
<reference evidence="2 3" key="1">
    <citation type="submission" date="2015-01" db="EMBL/GenBank/DDBJ databases">
        <title>Evolution of Trichinella species and genotypes.</title>
        <authorList>
            <person name="Korhonen P.K."/>
            <person name="Edoardo P."/>
            <person name="Giuseppe L.R."/>
            <person name="Gasser R.B."/>
        </authorList>
    </citation>
    <scope>NUCLEOTIDE SEQUENCE [LARGE SCALE GENOMIC DNA]</scope>
    <source>
        <strain evidence="2">ISS141</strain>
    </source>
</reference>
<proteinExistence type="predicted"/>